<evidence type="ECO:0000256" key="5">
    <source>
        <dbReference type="SAM" id="Coils"/>
    </source>
</evidence>
<dbReference type="GO" id="GO:0046540">
    <property type="term" value="C:U4/U6 x U5 tri-snRNP complex"/>
    <property type="evidence" value="ECO:0007669"/>
    <property type="project" value="TreeGrafter"/>
</dbReference>
<keyword evidence="4" id="KW-0539">Nucleus</keyword>
<dbReference type="GO" id="GO:0008270">
    <property type="term" value="F:zinc ion binding"/>
    <property type="evidence" value="ECO:0007669"/>
    <property type="project" value="UniProtKB-KW"/>
</dbReference>
<sequence>MAEKKGAYETTATDTNFRRKWDKEEYAEKARQKDEDERLRMQENDERLKQGKKPRKGRKMDLPAPTESMKQRDYDLELDKNLNKTMVVTNPGGRGPGQPGFYCEKCNRTYKDTTAYLDHINSRQHLRMIGQKTTIERSTVEQVRERIAFLREQMKEKSAAKAFDFEKRLAEVKAKADAERAEKKAQKKAEKEKARMELLKDIEMQPENNEMAAMMGFQGFGSTKK</sequence>
<keyword evidence="1" id="KW-0479">Metal-binding</keyword>
<proteinExistence type="predicted"/>
<dbReference type="SMART" id="SM00451">
    <property type="entry name" value="ZnF_U1"/>
    <property type="match status" value="1"/>
</dbReference>
<dbReference type="PANTHER" id="PTHR45986">
    <property type="entry name" value="ZINC FINGER MATRIN-TYPE PROTEIN 2"/>
    <property type="match status" value="1"/>
</dbReference>
<dbReference type="InterPro" id="IPR003604">
    <property type="entry name" value="Matrin/U1-like-C_Znf_C2H2"/>
</dbReference>
<dbReference type="Gene3D" id="3.30.160.60">
    <property type="entry name" value="Classic Zinc Finger"/>
    <property type="match status" value="1"/>
</dbReference>
<dbReference type="Pfam" id="PF12171">
    <property type="entry name" value="zf-C2H2_jaz"/>
    <property type="match status" value="1"/>
</dbReference>
<dbReference type="Proteomes" id="UP000217199">
    <property type="component" value="Unassembled WGS sequence"/>
</dbReference>
<keyword evidence="5" id="KW-0175">Coiled coil</keyword>
<dbReference type="SUPFAM" id="SSF57667">
    <property type="entry name" value="beta-beta-alpha zinc fingers"/>
    <property type="match status" value="1"/>
</dbReference>
<protein>
    <submittedName>
        <fullName evidence="8">Zinc finger matrin-type 2-like protein</fullName>
    </submittedName>
</protein>
<evidence type="ECO:0000313" key="9">
    <source>
        <dbReference type="Proteomes" id="UP000217199"/>
    </source>
</evidence>
<dbReference type="PROSITE" id="PS00028">
    <property type="entry name" value="ZINC_FINGER_C2H2_1"/>
    <property type="match status" value="1"/>
</dbReference>
<keyword evidence="3" id="KW-0862">Zinc</keyword>
<evidence type="ECO:0000256" key="4">
    <source>
        <dbReference type="ARBA" id="ARBA00023242"/>
    </source>
</evidence>
<dbReference type="GO" id="GO:0005681">
    <property type="term" value="C:spliceosomal complex"/>
    <property type="evidence" value="ECO:0007669"/>
    <property type="project" value="InterPro"/>
</dbReference>
<dbReference type="InterPro" id="IPR022755">
    <property type="entry name" value="Znf_C2H2_jaz"/>
</dbReference>
<dbReference type="InterPro" id="IPR040107">
    <property type="entry name" value="Snu23"/>
</dbReference>
<feature type="region of interest" description="Disordered" evidence="6">
    <location>
        <begin position="1"/>
        <end position="67"/>
    </location>
</feature>
<keyword evidence="2" id="KW-0863">Zinc-finger</keyword>
<evidence type="ECO:0000256" key="1">
    <source>
        <dbReference type="ARBA" id="ARBA00022723"/>
    </source>
</evidence>
<dbReference type="FunCoup" id="A0A286UH11">
    <property type="interactions" value="353"/>
</dbReference>
<accession>A0A286UH11</accession>
<dbReference type="OrthoDB" id="30343at2759"/>
<evidence type="ECO:0000256" key="6">
    <source>
        <dbReference type="SAM" id="MobiDB-lite"/>
    </source>
</evidence>
<evidence type="ECO:0000256" key="2">
    <source>
        <dbReference type="ARBA" id="ARBA00022771"/>
    </source>
</evidence>
<name>A0A286UH11_9AGAM</name>
<reference evidence="8 9" key="1">
    <citation type="journal article" date="2017" name="Mol. Ecol.">
        <title>Comparative and population genomic landscape of Phellinus noxius: A hypervariable fungus causing root rot in trees.</title>
        <authorList>
            <person name="Chung C.L."/>
            <person name="Lee T.J."/>
            <person name="Akiba M."/>
            <person name="Lee H.H."/>
            <person name="Kuo T.H."/>
            <person name="Liu D."/>
            <person name="Ke H.M."/>
            <person name="Yokoi T."/>
            <person name="Roa M.B."/>
            <person name="Lu M.J."/>
            <person name="Chang Y.Y."/>
            <person name="Ann P.J."/>
            <person name="Tsai J.N."/>
            <person name="Chen C.Y."/>
            <person name="Tzean S.S."/>
            <person name="Ota Y."/>
            <person name="Hattori T."/>
            <person name="Sahashi N."/>
            <person name="Liou R.F."/>
            <person name="Kikuchi T."/>
            <person name="Tsai I.J."/>
        </authorList>
    </citation>
    <scope>NUCLEOTIDE SEQUENCE [LARGE SCALE GENOMIC DNA]</scope>
    <source>
        <strain evidence="8 9">FFPRI411160</strain>
    </source>
</reference>
<dbReference type="InterPro" id="IPR013087">
    <property type="entry name" value="Znf_C2H2_type"/>
</dbReference>
<feature type="coiled-coil region" evidence="5">
    <location>
        <begin position="140"/>
        <end position="202"/>
    </location>
</feature>
<dbReference type="AlphaFoldDB" id="A0A286UH11"/>
<organism evidence="8 9">
    <name type="scientific">Pyrrhoderma noxium</name>
    <dbReference type="NCBI Taxonomy" id="2282107"/>
    <lineage>
        <taxon>Eukaryota</taxon>
        <taxon>Fungi</taxon>
        <taxon>Dikarya</taxon>
        <taxon>Basidiomycota</taxon>
        <taxon>Agaricomycotina</taxon>
        <taxon>Agaricomycetes</taxon>
        <taxon>Hymenochaetales</taxon>
        <taxon>Hymenochaetaceae</taxon>
        <taxon>Pyrrhoderma</taxon>
    </lineage>
</organism>
<keyword evidence="9" id="KW-1185">Reference proteome</keyword>
<dbReference type="InterPro" id="IPR036236">
    <property type="entry name" value="Znf_C2H2_sf"/>
</dbReference>
<evidence type="ECO:0000259" key="7">
    <source>
        <dbReference type="PROSITE" id="PS00028"/>
    </source>
</evidence>
<dbReference type="InParanoid" id="A0A286UH11"/>
<evidence type="ECO:0000313" key="8">
    <source>
        <dbReference type="EMBL" id="PAV18754.1"/>
    </source>
</evidence>
<comment type="caution">
    <text evidence="8">The sequence shown here is derived from an EMBL/GenBank/DDBJ whole genome shotgun (WGS) entry which is preliminary data.</text>
</comment>
<dbReference type="GO" id="GO:0000398">
    <property type="term" value="P:mRNA splicing, via spliceosome"/>
    <property type="evidence" value="ECO:0007669"/>
    <property type="project" value="InterPro"/>
</dbReference>
<dbReference type="EMBL" id="NBII01000005">
    <property type="protein sequence ID" value="PAV18754.1"/>
    <property type="molecule type" value="Genomic_DNA"/>
</dbReference>
<feature type="compositionally biased region" description="Basic and acidic residues" evidence="6">
    <location>
        <begin position="16"/>
        <end position="49"/>
    </location>
</feature>
<feature type="domain" description="C2H2-type" evidence="7">
    <location>
        <begin position="103"/>
        <end position="125"/>
    </location>
</feature>
<dbReference type="PANTHER" id="PTHR45986:SF1">
    <property type="entry name" value="ZINC FINGER MATRIN-TYPE PROTEIN 2"/>
    <property type="match status" value="1"/>
</dbReference>
<gene>
    <name evidence="8" type="ORF">PNOK_0559700</name>
</gene>
<dbReference type="STRING" id="2282107.A0A286UH11"/>
<dbReference type="GO" id="GO:0003676">
    <property type="term" value="F:nucleic acid binding"/>
    <property type="evidence" value="ECO:0007669"/>
    <property type="project" value="InterPro"/>
</dbReference>
<evidence type="ECO:0000256" key="3">
    <source>
        <dbReference type="ARBA" id="ARBA00022833"/>
    </source>
</evidence>